<name>A0A6A5GT39_CAERE</name>
<evidence type="ECO:0000313" key="2">
    <source>
        <dbReference type="EMBL" id="KAF1758600.1"/>
    </source>
</evidence>
<feature type="transmembrane region" description="Helical" evidence="1">
    <location>
        <begin position="61"/>
        <end position="77"/>
    </location>
</feature>
<proteinExistence type="predicted"/>
<dbReference type="Proteomes" id="UP000483820">
    <property type="component" value="Chromosome IV"/>
</dbReference>
<sequence length="185" mass="21308">MIQPVEIPDSAPNPRPLRITKRQQLISKNATMIPVILDSLFIMPSVCFVVVYVWILSQDTFYVNILHITSLFLKLAIARKQFKVMNNIMERTVDAYIRAGSTNMDLVFMRFLVVVHDYLLILIKGGTTTEPCDTWCDVLCVSFLSYFVYSLVVATCIIEIFRVWDVQIENLEAAPEEDRHALQFI</sequence>
<evidence type="ECO:0000313" key="3">
    <source>
        <dbReference type="Proteomes" id="UP000483820"/>
    </source>
</evidence>
<feature type="transmembrane region" description="Helical" evidence="1">
    <location>
        <begin position="31"/>
        <end position="55"/>
    </location>
</feature>
<dbReference type="KEGG" id="crq:GCK72_015059"/>
<dbReference type="RefSeq" id="XP_003108667.2">
    <property type="nucleotide sequence ID" value="XM_003108619.2"/>
</dbReference>
<keyword evidence="1" id="KW-0812">Transmembrane</keyword>
<organism evidence="2 3">
    <name type="scientific">Caenorhabditis remanei</name>
    <name type="common">Caenorhabditis vulgaris</name>
    <dbReference type="NCBI Taxonomy" id="31234"/>
    <lineage>
        <taxon>Eukaryota</taxon>
        <taxon>Metazoa</taxon>
        <taxon>Ecdysozoa</taxon>
        <taxon>Nematoda</taxon>
        <taxon>Chromadorea</taxon>
        <taxon>Rhabditida</taxon>
        <taxon>Rhabditina</taxon>
        <taxon>Rhabditomorpha</taxon>
        <taxon>Rhabditoidea</taxon>
        <taxon>Rhabditidae</taxon>
        <taxon>Peloderinae</taxon>
        <taxon>Caenorhabditis</taxon>
    </lineage>
</organism>
<reference evidence="2 3" key="1">
    <citation type="submission" date="2019-12" db="EMBL/GenBank/DDBJ databases">
        <title>Chromosome-level assembly of the Caenorhabditis remanei genome.</title>
        <authorList>
            <person name="Teterina A.A."/>
            <person name="Willis J.H."/>
            <person name="Phillips P.C."/>
        </authorList>
    </citation>
    <scope>NUCLEOTIDE SEQUENCE [LARGE SCALE GENOMIC DNA]</scope>
    <source>
        <strain evidence="2 3">PX506</strain>
        <tissue evidence="2">Whole organism</tissue>
    </source>
</reference>
<dbReference type="CTD" id="9799015"/>
<gene>
    <name evidence="2" type="ORF">GCK72_015059</name>
</gene>
<dbReference type="AlphaFoldDB" id="A0A6A5GT39"/>
<protein>
    <submittedName>
        <fullName evidence="2">Uncharacterized protein</fullName>
    </submittedName>
</protein>
<keyword evidence="1" id="KW-1133">Transmembrane helix</keyword>
<comment type="caution">
    <text evidence="2">The sequence shown here is derived from an EMBL/GenBank/DDBJ whole genome shotgun (WGS) entry which is preliminary data.</text>
</comment>
<dbReference type="EMBL" id="WUAV01000004">
    <property type="protein sequence ID" value="KAF1758600.1"/>
    <property type="molecule type" value="Genomic_DNA"/>
</dbReference>
<dbReference type="GeneID" id="9799015"/>
<feature type="transmembrane region" description="Helical" evidence="1">
    <location>
        <begin position="143"/>
        <end position="161"/>
    </location>
</feature>
<accession>A0A6A5GT39</accession>
<evidence type="ECO:0000256" key="1">
    <source>
        <dbReference type="SAM" id="Phobius"/>
    </source>
</evidence>
<keyword evidence="1" id="KW-0472">Membrane</keyword>
<feature type="transmembrane region" description="Helical" evidence="1">
    <location>
        <begin position="106"/>
        <end position="123"/>
    </location>
</feature>